<reference evidence="1 2" key="1">
    <citation type="submission" date="2024-01" db="EMBL/GenBank/DDBJ databases">
        <title>The genomes of 5 underutilized Papilionoideae crops provide insights into root nodulation and disease resistanc.</title>
        <authorList>
            <person name="Jiang F."/>
        </authorList>
    </citation>
    <scope>NUCLEOTIDE SEQUENCE [LARGE SCALE GENOMIC DNA]</scope>
    <source>
        <strain evidence="1">LVBAO_FW01</strain>
        <tissue evidence="1">Leaves</tissue>
    </source>
</reference>
<name>A0AAN9R7A9_CANGL</name>
<sequence length="191" mass="21811">MESDLSPDMNLPLGHAYNGRTKVSSINCMLFKYNQTLSQYMRVSSIFQYPGRVLANFRLRLKSVNMISGTFTAWFSFHNYHTVKMTKPTQILYVISIRENFVHYKRARGVFRATISTIQSSGILTQGVFTNDRMHLSLKCGQEQKWMPKSIPHLHLSGCPESGLACEAHGCRTESCFKERVKKLLAHDGID</sequence>
<protein>
    <submittedName>
        <fullName evidence="1">Uncharacterized protein</fullName>
    </submittedName>
</protein>
<comment type="caution">
    <text evidence="1">The sequence shown here is derived from an EMBL/GenBank/DDBJ whole genome shotgun (WGS) entry which is preliminary data.</text>
</comment>
<gene>
    <name evidence="1" type="ORF">VNO77_03950</name>
</gene>
<organism evidence="1 2">
    <name type="scientific">Canavalia gladiata</name>
    <name type="common">Sword bean</name>
    <name type="synonym">Dolichos gladiatus</name>
    <dbReference type="NCBI Taxonomy" id="3824"/>
    <lineage>
        <taxon>Eukaryota</taxon>
        <taxon>Viridiplantae</taxon>
        <taxon>Streptophyta</taxon>
        <taxon>Embryophyta</taxon>
        <taxon>Tracheophyta</taxon>
        <taxon>Spermatophyta</taxon>
        <taxon>Magnoliopsida</taxon>
        <taxon>eudicotyledons</taxon>
        <taxon>Gunneridae</taxon>
        <taxon>Pentapetalae</taxon>
        <taxon>rosids</taxon>
        <taxon>fabids</taxon>
        <taxon>Fabales</taxon>
        <taxon>Fabaceae</taxon>
        <taxon>Papilionoideae</taxon>
        <taxon>50 kb inversion clade</taxon>
        <taxon>NPAAA clade</taxon>
        <taxon>indigoferoid/millettioid clade</taxon>
        <taxon>Phaseoleae</taxon>
        <taxon>Canavalia</taxon>
    </lineage>
</organism>
<dbReference type="EMBL" id="JAYMYQ010000001">
    <property type="protein sequence ID" value="KAK7361862.1"/>
    <property type="molecule type" value="Genomic_DNA"/>
</dbReference>
<keyword evidence="2" id="KW-1185">Reference proteome</keyword>
<dbReference type="Proteomes" id="UP001367508">
    <property type="component" value="Unassembled WGS sequence"/>
</dbReference>
<evidence type="ECO:0000313" key="1">
    <source>
        <dbReference type="EMBL" id="KAK7361862.1"/>
    </source>
</evidence>
<proteinExistence type="predicted"/>
<evidence type="ECO:0000313" key="2">
    <source>
        <dbReference type="Proteomes" id="UP001367508"/>
    </source>
</evidence>
<accession>A0AAN9R7A9</accession>
<dbReference type="AlphaFoldDB" id="A0AAN9R7A9"/>